<comment type="caution">
    <text evidence="2">The sequence shown here is derived from an EMBL/GenBank/DDBJ whole genome shotgun (WGS) entry which is preliminary data.</text>
</comment>
<dbReference type="AlphaFoldDB" id="A0A8K1FHV8"/>
<name>A0A8K1FHV8_PYTOL</name>
<evidence type="ECO:0000256" key="1">
    <source>
        <dbReference type="SAM" id="SignalP"/>
    </source>
</evidence>
<evidence type="ECO:0000313" key="2">
    <source>
        <dbReference type="EMBL" id="TMW64320.1"/>
    </source>
</evidence>
<dbReference type="EMBL" id="SPLM01000040">
    <property type="protein sequence ID" value="TMW64320.1"/>
    <property type="molecule type" value="Genomic_DNA"/>
</dbReference>
<dbReference type="Proteomes" id="UP000794436">
    <property type="component" value="Unassembled WGS sequence"/>
</dbReference>
<accession>A0A8K1FHV8</accession>
<organism evidence="2 3">
    <name type="scientific">Pythium oligandrum</name>
    <name type="common">Mycoparasitic fungus</name>
    <dbReference type="NCBI Taxonomy" id="41045"/>
    <lineage>
        <taxon>Eukaryota</taxon>
        <taxon>Sar</taxon>
        <taxon>Stramenopiles</taxon>
        <taxon>Oomycota</taxon>
        <taxon>Peronosporomycetes</taxon>
        <taxon>Pythiales</taxon>
        <taxon>Pythiaceae</taxon>
        <taxon>Pythium</taxon>
    </lineage>
</organism>
<sequence length="118" mass="12426">MRPSFKGFVATAVAIASVSATSAAATTCTLLPAELVTLPSDFGIDQCIGNNSGDLLNVLFAPNSKCSLDQLMAMANSKPLQGLLAFFADVMEAPDKISASLYKYMQATGDSQMNAFHR</sequence>
<feature type="chain" id="PRO_5035448756" evidence="1">
    <location>
        <begin position="25"/>
        <end position="118"/>
    </location>
</feature>
<reference evidence="2" key="1">
    <citation type="submission" date="2019-03" db="EMBL/GenBank/DDBJ databases">
        <title>Long read genome sequence of the mycoparasitic Pythium oligandrum ATCC 38472 isolated from sugarbeet rhizosphere.</title>
        <authorList>
            <person name="Gaulin E."/>
        </authorList>
    </citation>
    <scope>NUCLEOTIDE SEQUENCE</scope>
    <source>
        <strain evidence="2">ATCC 38472_TT</strain>
    </source>
</reference>
<gene>
    <name evidence="2" type="ORF">Poli38472_012942</name>
</gene>
<proteinExistence type="predicted"/>
<evidence type="ECO:0000313" key="3">
    <source>
        <dbReference type="Proteomes" id="UP000794436"/>
    </source>
</evidence>
<feature type="signal peptide" evidence="1">
    <location>
        <begin position="1"/>
        <end position="24"/>
    </location>
</feature>
<keyword evidence="1" id="KW-0732">Signal</keyword>
<keyword evidence="3" id="KW-1185">Reference proteome</keyword>
<protein>
    <submittedName>
        <fullName evidence="2">Uncharacterized protein</fullName>
    </submittedName>
</protein>